<dbReference type="GO" id="GO:0009306">
    <property type="term" value="P:protein secretion"/>
    <property type="evidence" value="ECO:0007669"/>
    <property type="project" value="UniProtKB-UniRule"/>
</dbReference>
<dbReference type="GO" id="GO:0065002">
    <property type="term" value="P:intracellular protein transmembrane transport"/>
    <property type="evidence" value="ECO:0007669"/>
    <property type="project" value="UniProtKB-UniRule"/>
</dbReference>
<dbReference type="EMBL" id="CAKC01000095">
    <property type="protein sequence ID" value="CCI87945.1"/>
    <property type="molecule type" value="Genomic_DNA"/>
</dbReference>
<reference evidence="10 12" key="2">
    <citation type="journal article" date="2015" name="Genome Announc.">
        <title>Expanding the biotechnology potential of lactobacilli through comparative genomics of 213 strains and associated genera.</title>
        <authorList>
            <person name="Sun Z."/>
            <person name="Harris H.M."/>
            <person name="McCann A."/>
            <person name="Guo C."/>
            <person name="Argimon S."/>
            <person name="Zhang W."/>
            <person name="Yang X."/>
            <person name="Jeffery I.B."/>
            <person name="Cooney J.C."/>
            <person name="Kagawa T.F."/>
            <person name="Liu W."/>
            <person name="Song Y."/>
            <person name="Salvetti E."/>
            <person name="Wrobel A."/>
            <person name="Rasinkangas P."/>
            <person name="Parkhill J."/>
            <person name="Rea M.C."/>
            <person name="O'Sullivan O."/>
            <person name="Ritari J."/>
            <person name="Douillard F.P."/>
            <person name="Paul Ross R."/>
            <person name="Yang R."/>
            <person name="Briner A.E."/>
            <person name="Felis G.E."/>
            <person name="de Vos W.M."/>
            <person name="Barrangou R."/>
            <person name="Klaenhammer T.R."/>
            <person name="Caufield P.W."/>
            <person name="Cui Y."/>
            <person name="Zhang H."/>
            <person name="O'Toole P.W."/>
        </authorList>
    </citation>
    <scope>NUCLEOTIDE SEQUENCE [LARGE SCALE GENOMIC DNA]</scope>
    <source>
        <strain evidence="10 12">DSM 23908</strain>
    </source>
</reference>
<evidence type="ECO:0000256" key="6">
    <source>
        <dbReference type="ARBA" id="ARBA00023010"/>
    </source>
</evidence>
<dbReference type="NCBIfam" id="TIGR00964">
    <property type="entry name" value="secE_bact"/>
    <property type="match status" value="1"/>
</dbReference>
<reference evidence="9 11" key="1">
    <citation type="submission" date="2012-06" db="EMBL/GenBank/DDBJ databases">
        <title>Draft genome sequence of Lactobacillus gigeriorum CRBIP 24.85T, isolated from chicken crop.</title>
        <authorList>
            <person name="Cousin S."/>
            <person name="Ma L."/>
            <person name="Creno S."/>
            <person name="Clermont D."/>
            <person name="Loux V."/>
            <person name="Bizet C."/>
            <person name="Bouchier C."/>
        </authorList>
    </citation>
    <scope>NUCLEOTIDE SEQUENCE [LARGE SCALE GENOMIC DNA]</scope>
    <source>
        <strain evidence="11">CRBIP 24.85T</strain>
        <strain evidence="9">Type strain: CRBIP 24.85</strain>
    </source>
</reference>
<keyword evidence="12" id="KW-1185">Reference proteome</keyword>
<dbReference type="AlphaFoldDB" id="I7K2D7"/>
<evidence type="ECO:0000256" key="3">
    <source>
        <dbReference type="ARBA" id="ARBA00022692"/>
    </source>
</evidence>
<keyword evidence="8" id="KW-1003">Cell membrane</keyword>
<gene>
    <name evidence="8" type="primary">secE</name>
    <name evidence="9" type="ORF">BN52_01650</name>
    <name evidence="10" type="ORF">FC38_GL001716</name>
</gene>
<comment type="function">
    <text evidence="8">Essential subunit of the Sec protein translocation channel SecYEG. Clamps together the 2 halves of SecY. May contact the channel plug during translocation.</text>
</comment>
<comment type="subcellular location">
    <subcellularLocation>
        <location evidence="8">Cell membrane</location>
        <topology evidence="8">Single-pass membrane protein</topology>
    </subcellularLocation>
    <subcellularLocation>
        <location evidence="1">Membrane</location>
    </subcellularLocation>
</comment>
<evidence type="ECO:0000256" key="2">
    <source>
        <dbReference type="ARBA" id="ARBA00022448"/>
    </source>
</evidence>
<organism evidence="9 11">
    <name type="scientific">Lactobacillus gigeriorum DSM 23908 = CRBIP 24.85</name>
    <dbReference type="NCBI Taxonomy" id="1423751"/>
    <lineage>
        <taxon>Bacteria</taxon>
        <taxon>Bacillati</taxon>
        <taxon>Bacillota</taxon>
        <taxon>Bacilli</taxon>
        <taxon>Lactobacillales</taxon>
        <taxon>Lactobacillaceae</taxon>
        <taxon>Lactobacillus</taxon>
    </lineage>
</organism>
<dbReference type="Pfam" id="PF00584">
    <property type="entry name" value="SecE"/>
    <property type="match status" value="1"/>
</dbReference>
<evidence type="ECO:0000256" key="4">
    <source>
        <dbReference type="ARBA" id="ARBA00022927"/>
    </source>
</evidence>
<keyword evidence="2 8" id="KW-0813">Transport</keyword>
<dbReference type="GO" id="GO:0008320">
    <property type="term" value="F:protein transmembrane transporter activity"/>
    <property type="evidence" value="ECO:0007669"/>
    <property type="project" value="UniProtKB-UniRule"/>
</dbReference>
<dbReference type="InterPro" id="IPR038379">
    <property type="entry name" value="SecE_sf"/>
</dbReference>
<evidence type="ECO:0000313" key="10">
    <source>
        <dbReference type="EMBL" id="KRN13954.1"/>
    </source>
</evidence>
<keyword evidence="7 8" id="KW-0472">Membrane</keyword>
<comment type="subunit">
    <text evidence="8">Component of the Sec protein translocase complex. Heterotrimer consisting of SecY, SecE and SecG subunits. The heterotrimers can form oligomers, although 1 heterotrimer is thought to be able to translocate proteins. Interacts with the ribosome. Interacts with SecDF, and other proteins may be involved. Interacts with SecA.</text>
</comment>
<keyword evidence="3 8" id="KW-0812">Transmembrane</keyword>
<evidence type="ECO:0000256" key="8">
    <source>
        <dbReference type="HAMAP-Rule" id="MF_00422"/>
    </source>
</evidence>
<keyword evidence="4 8" id="KW-0653">Protein transport</keyword>
<evidence type="ECO:0000313" key="9">
    <source>
        <dbReference type="EMBL" id="CCI87945.1"/>
    </source>
</evidence>
<dbReference type="Gene3D" id="1.20.5.1030">
    <property type="entry name" value="Preprotein translocase secy subunit"/>
    <property type="match status" value="1"/>
</dbReference>
<dbReference type="OrthoDB" id="9813233at2"/>
<keyword evidence="6 8" id="KW-0811">Translocation</keyword>
<dbReference type="InterPro" id="IPR001901">
    <property type="entry name" value="Translocase_SecE/Sec61-g"/>
</dbReference>
<comment type="caution">
    <text evidence="9">The sequence shown here is derived from an EMBL/GenBank/DDBJ whole genome shotgun (WGS) entry which is preliminary data.</text>
</comment>
<dbReference type="Proteomes" id="UP000051521">
    <property type="component" value="Unassembled WGS sequence"/>
</dbReference>
<proteinExistence type="inferred from homology"/>
<feature type="transmembrane region" description="Helical" evidence="8">
    <location>
        <begin position="29"/>
        <end position="48"/>
    </location>
</feature>
<dbReference type="GO" id="GO:0043952">
    <property type="term" value="P:protein transport by the Sec complex"/>
    <property type="evidence" value="ECO:0007669"/>
    <property type="project" value="UniProtKB-UniRule"/>
</dbReference>
<keyword evidence="5 8" id="KW-1133">Transmembrane helix</keyword>
<evidence type="ECO:0000313" key="12">
    <source>
        <dbReference type="Proteomes" id="UP000051521"/>
    </source>
</evidence>
<dbReference type="Proteomes" id="UP000009326">
    <property type="component" value="Unassembled WGS sequence"/>
</dbReference>
<evidence type="ECO:0000256" key="7">
    <source>
        <dbReference type="ARBA" id="ARBA00023136"/>
    </source>
</evidence>
<dbReference type="STRING" id="1423751.FC38_GL001716"/>
<evidence type="ECO:0000313" key="11">
    <source>
        <dbReference type="Proteomes" id="UP000009326"/>
    </source>
</evidence>
<name>I7K2D7_9LACO</name>
<dbReference type="InterPro" id="IPR005807">
    <property type="entry name" value="SecE_bac"/>
</dbReference>
<dbReference type="PATRIC" id="fig|1423751.3.peg.1775"/>
<comment type="similarity">
    <text evidence="8">Belongs to the SecE/SEC61-gamma family.</text>
</comment>
<evidence type="ECO:0000256" key="5">
    <source>
        <dbReference type="ARBA" id="ARBA00022989"/>
    </source>
</evidence>
<evidence type="ECO:0000256" key="1">
    <source>
        <dbReference type="ARBA" id="ARBA00004370"/>
    </source>
</evidence>
<protein>
    <recommendedName>
        <fullName evidence="8">Protein translocase subunit SecE</fullName>
    </recommendedName>
</protein>
<dbReference type="EMBL" id="AYZO01000007">
    <property type="protein sequence ID" value="KRN13954.1"/>
    <property type="molecule type" value="Genomic_DNA"/>
</dbReference>
<dbReference type="GO" id="GO:0005886">
    <property type="term" value="C:plasma membrane"/>
    <property type="evidence" value="ECO:0007669"/>
    <property type="project" value="UniProtKB-SubCell"/>
</dbReference>
<sequence>MIKFFKSVAKEMKLVTWPTFKQNRRDTSVVIVSSILFAAYLGLLDWAFSSLTQIVM</sequence>
<dbReference type="RefSeq" id="WP_008474308.1">
    <property type="nucleotide sequence ID" value="NZ_AYZO01000007.1"/>
</dbReference>
<accession>I7K2D7</accession>
<dbReference type="GO" id="GO:0006605">
    <property type="term" value="P:protein targeting"/>
    <property type="evidence" value="ECO:0007669"/>
    <property type="project" value="UniProtKB-UniRule"/>
</dbReference>
<dbReference type="HAMAP" id="MF_00422">
    <property type="entry name" value="SecE"/>
    <property type="match status" value="1"/>
</dbReference>